<feature type="region of interest" description="Disordered" evidence="2">
    <location>
        <begin position="273"/>
        <end position="294"/>
    </location>
</feature>
<evidence type="ECO:0000256" key="1">
    <source>
        <dbReference type="SAM" id="Coils"/>
    </source>
</evidence>
<organism evidence="3 4">
    <name type="scientific">Dunaliella salina</name>
    <name type="common">Green alga</name>
    <name type="synonym">Protococcus salinus</name>
    <dbReference type="NCBI Taxonomy" id="3046"/>
    <lineage>
        <taxon>Eukaryota</taxon>
        <taxon>Viridiplantae</taxon>
        <taxon>Chlorophyta</taxon>
        <taxon>core chlorophytes</taxon>
        <taxon>Chlorophyceae</taxon>
        <taxon>CS clade</taxon>
        <taxon>Chlamydomonadales</taxon>
        <taxon>Dunaliellaceae</taxon>
        <taxon>Dunaliella</taxon>
    </lineage>
</organism>
<sequence length="510" mass="53669">MLQALQDSAAPMCDVIFSSSCPFRLLAVDSDEESYSDDEDDSSQPGGSSIILPPPLPPSAAAPRKVLSWGVSGASGHRSQERRQPAAHTPQALAQRSTQSNAGSGINTDKEIGSCVRRGGSEESSESGPGSGSPARARALASDCDTAPRSASTDAEHSNNVAKAGIIQHHGLVGAECDVVSQSASADKHSNNVAMARSTKHDGCVGAKGGDNGKLYASGAANGGGATAGWVDEEGVRRSVLREVLAVMLGPQAAHKVDCYQLDVKTVAAVAQQRPSNSPSSSNHTGAVAAQRLAKEQAEKAAALEARSRAERELAACKSMLDEERTQAKRKLDASKREAEGLVKEKRDLMARLGQQGRDARAAASALQEVAQQAARALADAGAEVEVLRDLLQSMQAEVEQQQKAVFEQLAELRQAVAQLRPELGSELAELSSVVGSSVTGLEARFQRLASECNERTSALLQLDTQIAALGPEGVDKLHREVREAQQHQAHAEQESRQQAIKLAGCEAHR</sequence>
<comment type="caution">
    <text evidence="3">The sequence shown here is derived from an EMBL/GenBank/DDBJ whole genome shotgun (WGS) entry which is preliminary data.</text>
</comment>
<gene>
    <name evidence="3" type="ORF">DUNSADRAFT_3206</name>
</gene>
<name>A0ABQ7GUE0_DUNSA</name>
<keyword evidence="4" id="KW-1185">Reference proteome</keyword>
<feature type="compositionally biased region" description="Acidic residues" evidence="2">
    <location>
        <begin position="30"/>
        <end position="42"/>
    </location>
</feature>
<reference evidence="3" key="1">
    <citation type="submission" date="2017-08" db="EMBL/GenBank/DDBJ databases">
        <authorList>
            <person name="Polle J.E."/>
            <person name="Barry K."/>
            <person name="Cushman J."/>
            <person name="Schmutz J."/>
            <person name="Tran D."/>
            <person name="Hathwaick L.T."/>
            <person name="Yim W.C."/>
            <person name="Jenkins J."/>
            <person name="Mckie-Krisberg Z.M."/>
            <person name="Prochnik S."/>
            <person name="Lindquist E."/>
            <person name="Dockter R.B."/>
            <person name="Adam C."/>
            <person name="Molina H."/>
            <person name="Bunkerborg J."/>
            <person name="Jin E."/>
            <person name="Buchheim M."/>
            <person name="Magnuson J."/>
        </authorList>
    </citation>
    <scope>NUCLEOTIDE SEQUENCE</scope>
    <source>
        <strain evidence="3">CCAP 19/18</strain>
    </source>
</reference>
<evidence type="ECO:0000256" key="2">
    <source>
        <dbReference type="SAM" id="MobiDB-lite"/>
    </source>
</evidence>
<keyword evidence="1" id="KW-0175">Coiled coil</keyword>
<evidence type="ECO:0000313" key="3">
    <source>
        <dbReference type="EMBL" id="KAF5838226.1"/>
    </source>
</evidence>
<dbReference type="EMBL" id="MU069586">
    <property type="protein sequence ID" value="KAF5838226.1"/>
    <property type="molecule type" value="Genomic_DNA"/>
</dbReference>
<feature type="compositionally biased region" description="Polar residues" evidence="2">
    <location>
        <begin position="149"/>
        <end position="158"/>
    </location>
</feature>
<evidence type="ECO:0000313" key="4">
    <source>
        <dbReference type="Proteomes" id="UP000815325"/>
    </source>
</evidence>
<dbReference type="Proteomes" id="UP000815325">
    <property type="component" value="Unassembled WGS sequence"/>
</dbReference>
<feature type="compositionally biased region" description="Low complexity" evidence="2">
    <location>
        <begin position="126"/>
        <end position="139"/>
    </location>
</feature>
<feature type="region of interest" description="Disordered" evidence="2">
    <location>
        <begin position="30"/>
        <end position="158"/>
    </location>
</feature>
<feature type="compositionally biased region" description="Polar residues" evidence="2">
    <location>
        <begin position="92"/>
        <end position="107"/>
    </location>
</feature>
<protein>
    <submittedName>
        <fullName evidence="3">Uncharacterized protein</fullName>
    </submittedName>
</protein>
<proteinExistence type="predicted"/>
<feature type="coiled-coil region" evidence="1">
    <location>
        <begin position="378"/>
        <end position="412"/>
    </location>
</feature>
<accession>A0ABQ7GUE0</accession>